<evidence type="ECO:0000313" key="6">
    <source>
        <dbReference type="Proteomes" id="UP000095284"/>
    </source>
</evidence>
<keyword evidence="4 5" id="KW-0732">Signal</keyword>
<dbReference type="AlphaFoldDB" id="A0A1I7SIR2"/>
<dbReference type="Proteomes" id="UP000095284">
    <property type="component" value="Unplaced"/>
</dbReference>
<evidence type="ECO:0000256" key="3">
    <source>
        <dbReference type="ARBA" id="ARBA00022525"/>
    </source>
</evidence>
<dbReference type="Gene3D" id="2.60.40.3330">
    <property type="match status" value="1"/>
</dbReference>
<dbReference type="InterPro" id="IPR038479">
    <property type="entry name" value="Transthyretin-like_sf"/>
</dbReference>
<feature type="signal peptide" evidence="5">
    <location>
        <begin position="1"/>
        <end position="19"/>
    </location>
</feature>
<accession>A0A1I7SIR2</accession>
<feature type="chain" id="PRO_5009306171" evidence="5">
    <location>
        <begin position="20"/>
        <end position="101"/>
    </location>
</feature>
<evidence type="ECO:0000313" key="7">
    <source>
        <dbReference type="WBParaSite" id="BXY_1293500.1"/>
    </source>
</evidence>
<comment type="subcellular location">
    <subcellularLocation>
        <location evidence="1">Secreted</location>
    </subcellularLocation>
</comment>
<protein>
    <submittedName>
        <fullName evidence="7">Transthyretin-like family protein</fullName>
    </submittedName>
</protein>
<comment type="similarity">
    <text evidence="2">Belongs to the nematode transthyretin-like family.</text>
</comment>
<dbReference type="WBParaSite" id="BXY_1293500.1">
    <property type="protein sequence ID" value="BXY_1293500.1"/>
    <property type="gene ID" value="BXY_1293500"/>
</dbReference>
<dbReference type="InterPro" id="IPR001534">
    <property type="entry name" value="Transthyretin-like"/>
</dbReference>
<dbReference type="GO" id="GO:0009986">
    <property type="term" value="C:cell surface"/>
    <property type="evidence" value="ECO:0007669"/>
    <property type="project" value="InterPro"/>
</dbReference>
<name>A0A1I7SIR2_BURXY</name>
<evidence type="ECO:0000256" key="4">
    <source>
        <dbReference type="ARBA" id="ARBA00022729"/>
    </source>
</evidence>
<sequence>MRSIFLPLILFLSALPSTATKVTIKGLLVCNGESQEGLKVWLLAHEYPDGRLLSNVTSGAGGTFEISGEYENSNTLNVEHFCNQNLSRINKIVRNFLGNST</sequence>
<reference evidence="7" key="1">
    <citation type="submission" date="2016-11" db="UniProtKB">
        <authorList>
            <consortium name="WormBaseParasite"/>
        </authorList>
    </citation>
    <scope>IDENTIFICATION</scope>
</reference>
<evidence type="ECO:0000256" key="1">
    <source>
        <dbReference type="ARBA" id="ARBA00004613"/>
    </source>
</evidence>
<evidence type="ECO:0000256" key="5">
    <source>
        <dbReference type="SAM" id="SignalP"/>
    </source>
</evidence>
<evidence type="ECO:0000256" key="2">
    <source>
        <dbReference type="ARBA" id="ARBA00010112"/>
    </source>
</evidence>
<dbReference type="GO" id="GO:0005576">
    <property type="term" value="C:extracellular region"/>
    <property type="evidence" value="ECO:0007669"/>
    <property type="project" value="UniProtKB-SubCell"/>
</dbReference>
<organism evidence="6 7">
    <name type="scientific">Bursaphelenchus xylophilus</name>
    <name type="common">Pinewood nematode worm</name>
    <name type="synonym">Aphelenchoides xylophilus</name>
    <dbReference type="NCBI Taxonomy" id="6326"/>
    <lineage>
        <taxon>Eukaryota</taxon>
        <taxon>Metazoa</taxon>
        <taxon>Ecdysozoa</taxon>
        <taxon>Nematoda</taxon>
        <taxon>Chromadorea</taxon>
        <taxon>Rhabditida</taxon>
        <taxon>Tylenchina</taxon>
        <taxon>Tylenchomorpha</taxon>
        <taxon>Aphelenchoidea</taxon>
        <taxon>Aphelenchoididae</taxon>
        <taxon>Bursaphelenchus</taxon>
    </lineage>
</organism>
<dbReference type="Pfam" id="PF01060">
    <property type="entry name" value="TTR-52"/>
    <property type="match status" value="1"/>
</dbReference>
<proteinExistence type="inferred from homology"/>
<keyword evidence="3" id="KW-0964">Secreted</keyword>